<evidence type="ECO:0000256" key="1">
    <source>
        <dbReference type="ARBA" id="ARBA00004906"/>
    </source>
</evidence>
<dbReference type="EMBL" id="QPKB01000001">
    <property type="protein sequence ID" value="RWR73898.1"/>
    <property type="molecule type" value="Genomic_DNA"/>
</dbReference>
<evidence type="ECO:0000313" key="6">
    <source>
        <dbReference type="EMBL" id="RWR73890.1"/>
    </source>
</evidence>
<dbReference type="InterPro" id="IPR043454">
    <property type="entry name" value="NPH3/RPT2-like"/>
</dbReference>
<dbReference type="PANTHER" id="PTHR32370">
    <property type="entry name" value="OS12G0117600 PROTEIN"/>
    <property type="match status" value="1"/>
</dbReference>
<dbReference type="UniPathway" id="UPA00143"/>
<evidence type="ECO:0000256" key="2">
    <source>
        <dbReference type="ARBA" id="ARBA00022786"/>
    </source>
</evidence>
<dbReference type="AlphaFoldDB" id="A0A3S3PVZ6"/>
<reference evidence="6 8" key="1">
    <citation type="journal article" date="2019" name="Nat. Plants">
        <title>Stout camphor tree genome fills gaps in understanding of flowering plant genome evolution.</title>
        <authorList>
            <person name="Chaw S.M."/>
            <person name="Liu Y.C."/>
            <person name="Wu Y.W."/>
            <person name="Wang H.Y."/>
            <person name="Lin C.I."/>
            <person name="Wu C.S."/>
            <person name="Ke H.M."/>
            <person name="Chang L.Y."/>
            <person name="Hsu C.Y."/>
            <person name="Yang H.T."/>
            <person name="Sudianto E."/>
            <person name="Hsu M.H."/>
            <person name="Wu K.P."/>
            <person name="Wang L.N."/>
            <person name="Leebens-Mack J.H."/>
            <person name="Tsai I.J."/>
        </authorList>
    </citation>
    <scope>NUCLEOTIDE SEQUENCE [LARGE SCALE GENOMIC DNA]</scope>
    <source>
        <strain evidence="8">cv. Chaw 1501</strain>
        <tissue evidence="6">Young leaves</tissue>
    </source>
</reference>
<proteinExistence type="inferred from homology"/>
<protein>
    <submittedName>
        <fullName evidence="6">BTB/POZ domain-containing protein isoform X1</fullName>
    </submittedName>
</protein>
<keyword evidence="2" id="KW-0833">Ubl conjugation pathway</keyword>
<gene>
    <name evidence="6" type="ORF">CKAN_00219800</name>
    <name evidence="7" type="ORF">CKAN_00220600</name>
</gene>
<dbReference type="OrthoDB" id="407106at2759"/>
<dbReference type="GO" id="GO:0016567">
    <property type="term" value="P:protein ubiquitination"/>
    <property type="evidence" value="ECO:0007669"/>
    <property type="project" value="UniProtKB-UniPathway"/>
</dbReference>
<dbReference type="Gene3D" id="3.30.710.10">
    <property type="entry name" value="Potassium Channel Kv1.1, Chain A"/>
    <property type="match status" value="1"/>
</dbReference>
<feature type="domain" description="NPH3" evidence="5">
    <location>
        <begin position="211"/>
        <end position="296"/>
    </location>
</feature>
<dbReference type="EMBL" id="QPKB01000001">
    <property type="protein sequence ID" value="RWR73890.1"/>
    <property type="molecule type" value="Genomic_DNA"/>
</dbReference>
<dbReference type="InterPro" id="IPR011333">
    <property type="entry name" value="SKP1/BTB/POZ_sf"/>
</dbReference>
<dbReference type="Proteomes" id="UP000283530">
    <property type="component" value="Unassembled WGS sequence"/>
</dbReference>
<keyword evidence="8" id="KW-1185">Reference proteome</keyword>
<dbReference type="Pfam" id="PF03000">
    <property type="entry name" value="NPH3"/>
    <property type="match status" value="1"/>
</dbReference>
<evidence type="ECO:0000256" key="3">
    <source>
        <dbReference type="PROSITE-ProRule" id="PRU00982"/>
    </source>
</evidence>
<sequence length="439" mass="48727">MTGGWRDFGTVETIYEEDSEDLSNSSSPLSPTTSISVILSLERSVEAWSKATGLEADILVHVHGRCFHLHKEPLTSKSHSIKRQLTVPNFKTVHLPSCIALETFALVGCFCYNMEVVITPFNVVPLRVAAELLEMDDVSDVERNLRHITETYFSQAVAVNGEYANVVLHQCLGLLPEAEETAFLASRCIESLAVIGCVDGVSNGLIDGVKSMTFDEFHLVANSMKGRFTRNHDLLYKVVDLFLKEHSCNLTEEQKNRICCAVDCNKLSQHLLMDAVQNPEMPLRFVIRAMLVEQLNTRHTFDIASIDPTSKPQNNCATLGAILQRDAAVRYNAQLKATMEATSARIISLEHELISMKKRLHESGNKSEVLDSTKSASCRFSWEVNKGDMGMKAATSPPMERARSITTPRTGKSFSQKLMSGLKNAFWTAKANVLNANLD</sequence>
<comment type="pathway">
    <text evidence="1">Protein modification; protein ubiquitination.</text>
</comment>
<accession>A0A3S3PVZ6</accession>
<dbReference type="InterPro" id="IPR027356">
    <property type="entry name" value="NPH3_dom"/>
</dbReference>
<feature type="region of interest" description="Disordered" evidence="4">
    <location>
        <begin position="389"/>
        <end position="411"/>
    </location>
</feature>
<organism evidence="6 8">
    <name type="scientific">Cinnamomum micranthum f. kanehirae</name>
    <dbReference type="NCBI Taxonomy" id="337451"/>
    <lineage>
        <taxon>Eukaryota</taxon>
        <taxon>Viridiplantae</taxon>
        <taxon>Streptophyta</taxon>
        <taxon>Embryophyta</taxon>
        <taxon>Tracheophyta</taxon>
        <taxon>Spermatophyta</taxon>
        <taxon>Magnoliopsida</taxon>
        <taxon>Magnoliidae</taxon>
        <taxon>Laurales</taxon>
        <taxon>Lauraceae</taxon>
        <taxon>Cinnamomum</taxon>
    </lineage>
</organism>
<comment type="similarity">
    <text evidence="3">Belongs to the NPH3 family.</text>
</comment>
<comment type="caution">
    <text evidence="6">The sequence shown here is derived from an EMBL/GenBank/DDBJ whole genome shotgun (WGS) entry which is preliminary data.</text>
</comment>
<dbReference type="SUPFAM" id="SSF54695">
    <property type="entry name" value="POZ domain"/>
    <property type="match status" value="1"/>
</dbReference>
<evidence type="ECO:0000313" key="8">
    <source>
        <dbReference type="Proteomes" id="UP000283530"/>
    </source>
</evidence>
<dbReference type="PROSITE" id="PS51649">
    <property type="entry name" value="NPH3"/>
    <property type="match status" value="1"/>
</dbReference>
<evidence type="ECO:0000259" key="5">
    <source>
        <dbReference type="PROSITE" id="PS51649"/>
    </source>
</evidence>
<evidence type="ECO:0000313" key="7">
    <source>
        <dbReference type="EMBL" id="RWR73898.1"/>
    </source>
</evidence>
<evidence type="ECO:0000256" key="4">
    <source>
        <dbReference type="SAM" id="MobiDB-lite"/>
    </source>
</evidence>
<name>A0A3S3PVZ6_9MAGN</name>